<dbReference type="Pfam" id="PF13443">
    <property type="entry name" value="HTH_26"/>
    <property type="match status" value="1"/>
</dbReference>
<evidence type="ECO:0000259" key="1">
    <source>
        <dbReference type="PROSITE" id="PS50943"/>
    </source>
</evidence>
<dbReference type="SUPFAM" id="SSF47413">
    <property type="entry name" value="lambda repressor-like DNA-binding domains"/>
    <property type="match status" value="1"/>
</dbReference>
<dbReference type="SMART" id="SM00530">
    <property type="entry name" value="HTH_XRE"/>
    <property type="match status" value="1"/>
</dbReference>
<proteinExistence type="predicted"/>
<evidence type="ECO:0000313" key="3">
    <source>
        <dbReference type="Proteomes" id="UP000053523"/>
    </source>
</evidence>
<dbReference type="EMBL" id="LORN02000014">
    <property type="protein sequence ID" value="PNN29324.1"/>
    <property type="molecule type" value="Genomic_DNA"/>
</dbReference>
<accession>A0A2K0AWB4</accession>
<dbReference type="InterPro" id="IPR010982">
    <property type="entry name" value="Lambda_DNA-bd_dom_sf"/>
</dbReference>
<gene>
    <name evidence="2" type="ORF">AL503_004245</name>
</gene>
<organism evidence="2 3">
    <name type="scientific">Staphylococcus haemolyticus</name>
    <dbReference type="NCBI Taxonomy" id="1283"/>
    <lineage>
        <taxon>Bacteria</taxon>
        <taxon>Bacillati</taxon>
        <taxon>Bacillota</taxon>
        <taxon>Bacilli</taxon>
        <taxon>Bacillales</taxon>
        <taxon>Staphylococcaceae</taxon>
        <taxon>Staphylococcus</taxon>
    </lineage>
</organism>
<dbReference type="AlphaFoldDB" id="A0A2K0AWB4"/>
<comment type="caution">
    <text evidence="2">The sequence shown here is derived from an EMBL/GenBank/DDBJ whole genome shotgun (WGS) entry which is preliminary data.</text>
</comment>
<sequence length="243" mass="28568">MILCTLSKYMDMFGVNQSKLSKETGITRPTIVSLLKNENKNIKYENIDELCSYFEIDLSDLLIYSPLNISIKTIHYSIRHNTISQGKYDPKKSEEENSKGFEVTDEYDEDVFTLTYKFNDKKIEFKSLPDMVVVNQIKKEKSANIFMLFTCNIKKDEYEKLLKNGFSKEFFKTYNQIKDLKSKITKYMNDIYESELTNNNVELLIEFSIEDAPDLEEILEEITYLPSDDLKYLSNKIDEELNN</sequence>
<dbReference type="RefSeq" id="WP_070495545.1">
    <property type="nucleotide sequence ID" value="NZ_JAKVHE010000009.1"/>
</dbReference>
<dbReference type="PROSITE" id="PS50943">
    <property type="entry name" value="HTH_CROC1"/>
    <property type="match status" value="1"/>
</dbReference>
<dbReference type="Gene3D" id="1.10.260.40">
    <property type="entry name" value="lambda repressor-like DNA-binding domains"/>
    <property type="match status" value="1"/>
</dbReference>
<dbReference type="GO" id="GO:0003677">
    <property type="term" value="F:DNA binding"/>
    <property type="evidence" value="ECO:0007669"/>
    <property type="project" value="InterPro"/>
</dbReference>
<name>A0A2K0AWB4_STAHA</name>
<evidence type="ECO:0000313" key="2">
    <source>
        <dbReference type="EMBL" id="PNN29324.1"/>
    </source>
</evidence>
<dbReference type="Proteomes" id="UP000053523">
    <property type="component" value="Unassembled WGS sequence"/>
</dbReference>
<reference evidence="2 3" key="1">
    <citation type="submission" date="2017-12" db="EMBL/GenBank/DDBJ databases">
        <title>FDA dAtabase for Regulatory Grade micrObial Sequences (FDA-ARGOS): Supporting development and validation of Infectious Disease Dx tests.</title>
        <authorList>
            <person name="Hoffmann M."/>
            <person name="Allard M."/>
            <person name="Evans P."/>
            <person name="Brown E."/>
            <person name="Tallon L."/>
            <person name="Sadzewicz L."/>
            <person name="Sengamalay N."/>
            <person name="Ott S."/>
            <person name="Godinez A."/>
            <person name="Nagaraj S."/>
            <person name="Vavikolanu K."/>
            <person name="Aluvathingal J."/>
            <person name="Nadendla S."/>
            <person name="Sichtig H."/>
        </authorList>
    </citation>
    <scope>NUCLEOTIDE SEQUENCE [LARGE SCALE GENOMIC DNA]</scope>
    <source>
        <strain evidence="2 3">FDAARGOS_148</strain>
    </source>
</reference>
<dbReference type="InterPro" id="IPR001387">
    <property type="entry name" value="Cro/C1-type_HTH"/>
</dbReference>
<feature type="domain" description="HTH cro/C1-type" evidence="1">
    <location>
        <begin position="6"/>
        <end position="61"/>
    </location>
</feature>
<protein>
    <submittedName>
        <fullName evidence="2">XRE family transcriptional regulator</fullName>
    </submittedName>
</protein>